<keyword evidence="3" id="KW-1185">Reference proteome</keyword>
<evidence type="ECO:0000313" key="1">
    <source>
        <dbReference type="EMBL" id="MEI4828963.1"/>
    </source>
</evidence>
<dbReference type="EMBL" id="JBAWSV010000005">
    <property type="protein sequence ID" value="MEI4830922.1"/>
    <property type="molecule type" value="Genomic_DNA"/>
</dbReference>
<accession>A0ABU8FSJ7</accession>
<protein>
    <submittedName>
        <fullName evidence="1">Uncharacterized protein</fullName>
    </submittedName>
</protein>
<comment type="caution">
    <text evidence="1">The sequence shown here is derived from an EMBL/GenBank/DDBJ whole genome shotgun (WGS) entry which is preliminary data.</text>
</comment>
<gene>
    <name evidence="1" type="ORF">WAX78_05800</name>
    <name evidence="2" type="ORF">WAX78_15845</name>
</gene>
<dbReference type="Proteomes" id="UP001367922">
    <property type="component" value="Unassembled WGS sequence"/>
</dbReference>
<sequence length="68" mass="7704">MSKIYRLLAINLIFLHQNPKVYTESGKEYDLAEAKTARYVKIVQSSGALTNAISFTGAEIYLFEDTTR</sequence>
<evidence type="ECO:0000313" key="2">
    <source>
        <dbReference type="EMBL" id="MEI4830922.1"/>
    </source>
</evidence>
<proteinExistence type="predicted"/>
<name>A0ABU8FSJ7_9BACI</name>
<evidence type="ECO:0000313" key="3">
    <source>
        <dbReference type="Proteomes" id="UP001367922"/>
    </source>
</evidence>
<organism evidence="1 3">
    <name type="scientific">Bacillus yunxiaonensis</name>
    <dbReference type="NCBI Taxonomy" id="3127665"/>
    <lineage>
        <taxon>Bacteria</taxon>
        <taxon>Bacillati</taxon>
        <taxon>Bacillota</taxon>
        <taxon>Bacilli</taxon>
        <taxon>Bacillales</taxon>
        <taxon>Bacillaceae</taxon>
        <taxon>Bacillus</taxon>
    </lineage>
</organism>
<dbReference type="RefSeq" id="WP_336481304.1">
    <property type="nucleotide sequence ID" value="NZ_JBAWSV010000001.1"/>
</dbReference>
<dbReference type="EMBL" id="JBAWSV010000001">
    <property type="protein sequence ID" value="MEI4828963.1"/>
    <property type="molecule type" value="Genomic_DNA"/>
</dbReference>
<reference evidence="1 3" key="1">
    <citation type="submission" date="2024-01" db="EMBL/GenBank/DDBJ databases">
        <title>Seven novel Bacillus-like species.</title>
        <authorList>
            <person name="Liu G."/>
        </authorList>
    </citation>
    <scope>NUCLEOTIDE SEQUENCE [LARGE SCALE GENOMIC DNA]</scope>
    <source>
        <strain evidence="1 3">FJAT-53711</strain>
    </source>
</reference>